<accession>A0ABX6B2I1</accession>
<dbReference type="Pfam" id="PF13354">
    <property type="entry name" value="Beta-lactamase2"/>
    <property type="match status" value="1"/>
</dbReference>
<dbReference type="EMBL" id="CP023697">
    <property type="protein sequence ID" value="QEV08325.1"/>
    <property type="molecule type" value="Genomic_DNA"/>
</dbReference>
<dbReference type="PANTHER" id="PTHR35333">
    <property type="entry name" value="BETA-LACTAMASE"/>
    <property type="match status" value="1"/>
</dbReference>
<dbReference type="PANTHER" id="PTHR35333:SF3">
    <property type="entry name" value="BETA-LACTAMASE-TYPE TRANSPEPTIDASE FOLD CONTAINING PROTEIN"/>
    <property type="match status" value="1"/>
</dbReference>
<dbReference type="Proteomes" id="UP000326041">
    <property type="component" value="Chromosome"/>
</dbReference>
<evidence type="ECO:0000256" key="1">
    <source>
        <dbReference type="SAM" id="MobiDB-lite"/>
    </source>
</evidence>
<dbReference type="InterPro" id="IPR000871">
    <property type="entry name" value="Beta-lactam_class-A"/>
</dbReference>
<feature type="domain" description="Beta-lactamase class A catalytic" evidence="2">
    <location>
        <begin position="167"/>
        <end position="302"/>
    </location>
</feature>
<dbReference type="InterPro" id="IPR012338">
    <property type="entry name" value="Beta-lactam/transpept-like"/>
</dbReference>
<reference evidence="3 4" key="1">
    <citation type="submission" date="2017-09" db="EMBL/GenBank/DDBJ databases">
        <authorList>
            <person name="Lee N."/>
            <person name="Cho B.-K."/>
        </authorList>
    </citation>
    <scope>NUCLEOTIDE SEQUENCE [LARGE SCALE GENOMIC DNA]</scope>
    <source>
        <strain evidence="3 4">ATCC 13879</strain>
    </source>
</reference>
<evidence type="ECO:0000313" key="4">
    <source>
        <dbReference type="Proteomes" id="UP000326041"/>
    </source>
</evidence>
<name>A0ABX6B2I1_9ACTN</name>
<gene>
    <name evidence="3" type="ORF">CP972_24285</name>
</gene>
<dbReference type="GeneID" id="95537622"/>
<keyword evidence="4" id="KW-1185">Reference proteome</keyword>
<dbReference type="InterPro" id="IPR045155">
    <property type="entry name" value="Beta-lactam_cat"/>
</dbReference>
<proteinExistence type="predicted"/>
<feature type="region of interest" description="Disordered" evidence="1">
    <location>
        <begin position="60"/>
        <end position="94"/>
    </location>
</feature>
<organism evidence="3 4">
    <name type="scientific">Streptomyces prasinus</name>
    <dbReference type="NCBI Taxonomy" id="67345"/>
    <lineage>
        <taxon>Bacteria</taxon>
        <taxon>Bacillati</taxon>
        <taxon>Actinomycetota</taxon>
        <taxon>Actinomycetes</taxon>
        <taxon>Kitasatosporales</taxon>
        <taxon>Streptomycetaceae</taxon>
        <taxon>Streptomyces</taxon>
    </lineage>
</organism>
<dbReference type="RefSeq" id="WP_107097866.1">
    <property type="nucleotide sequence ID" value="NZ_CP023697.1"/>
</dbReference>
<sequence length="339" mass="35634">MNPSDAAHPPHGTGSQSGPSGHGKACARRERIRLVLACSTAGLLLTGCFAAGHTAAGDRGGHPLVRGQAPSAPANSKPAQAPPGFPETRTPAPTHVDNALTRLLEPIRARSGTQVSVAVLEPRTGRRMVYGSQTHITASVAKVNILAALLLRAQREGRSLTPWETSTAASMIQSSDNDSAGALWQRIGGGPGLSAANKVLGLTSTQAGPGTHWGLTRTTAADQLTLLKTVFAGRSPLGEASRHLIQTFMGRIDADQDWGISAEGSRWQLKNGWLQRSQSQRWTINSMGRVEAHGSTFYVVILSHGSPSMAHGISTVERAARTAVHALRSTTPPVSPILH</sequence>
<feature type="region of interest" description="Disordered" evidence="1">
    <location>
        <begin position="1"/>
        <end position="25"/>
    </location>
</feature>
<evidence type="ECO:0000259" key="2">
    <source>
        <dbReference type="Pfam" id="PF13354"/>
    </source>
</evidence>
<evidence type="ECO:0000313" key="3">
    <source>
        <dbReference type="EMBL" id="QEV08325.1"/>
    </source>
</evidence>
<dbReference type="SUPFAM" id="SSF56601">
    <property type="entry name" value="beta-lactamase/transpeptidase-like"/>
    <property type="match status" value="1"/>
</dbReference>
<dbReference type="Gene3D" id="3.40.710.10">
    <property type="entry name" value="DD-peptidase/beta-lactamase superfamily"/>
    <property type="match status" value="1"/>
</dbReference>
<protein>
    <recommendedName>
        <fullName evidence="2">Beta-lactamase class A catalytic domain-containing protein</fullName>
    </recommendedName>
</protein>